<comment type="caution">
    <text evidence="9">The sequence shown here is derived from an EMBL/GenBank/DDBJ whole genome shotgun (WGS) entry which is preliminary data.</text>
</comment>
<dbReference type="AlphaFoldDB" id="A0A3D9VLG9"/>
<dbReference type="PROSITE" id="PS50011">
    <property type="entry name" value="PROTEIN_KINASE_DOM"/>
    <property type="match status" value="1"/>
</dbReference>
<dbReference type="InterPro" id="IPR011009">
    <property type="entry name" value="Kinase-like_dom_sf"/>
</dbReference>
<evidence type="ECO:0000256" key="2">
    <source>
        <dbReference type="ARBA" id="ARBA00022741"/>
    </source>
</evidence>
<keyword evidence="3 9" id="KW-0418">Kinase</keyword>
<feature type="transmembrane region" description="Helical" evidence="7">
    <location>
        <begin position="424"/>
        <end position="455"/>
    </location>
</feature>
<keyword evidence="7" id="KW-0472">Membrane</keyword>
<feature type="transmembrane region" description="Helical" evidence="7">
    <location>
        <begin position="567"/>
        <end position="588"/>
    </location>
</feature>
<keyword evidence="4 5" id="KW-0067">ATP-binding</keyword>
<feature type="transmembrane region" description="Helical" evidence="7">
    <location>
        <begin position="501"/>
        <end position="521"/>
    </location>
</feature>
<dbReference type="Gene3D" id="3.30.200.20">
    <property type="entry name" value="Phosphorylase Kinase, domain 1"/>
    <property type="match status" value="1"/>
</dbReference>
<proteinExistence type="predicted"/>
<dbReference type="Proteomes" id="UP000256485">
    <property type="component" value="Unassembled WGS sequence"/>
</dbReference>
<evidence type="ECO:0000256" key="4">
    <source>
        <dbReference type="ARBA" id="ARBA00022840"/>
    </source>
</evidence>
<accession>A0A3D9VLG9</accession>
<evidence type="ECO:0000256" key="6">
    <source>
        <dbReference type="SAM" id="MobiDB-lite"/>
    </source>
</evidence>
<dbReference type="InterPro" id="IPR017441">
    <property type="entry name" value="Protein_kinase_ATP_BS"/>
</dbReference>
<feature type="compositionally biased region" description="Low complexity" evidence="6">
    <location>
        <begin position="368"/>
        <end position="395"/>
    </location>
</feature>
<dbReference type="PROSITE" id="PS00107">
    <property type="entry name" value="PROTEIN_KINASE_ATP"/>
    <property type="match status" value="1"/>
</dbReference>
<dbReference type="GO" id="GO:0004674">
    <property type="term" value="F:protein serine/threonine kinase activity"/>
    <property type="evidence" value="ECO:0007669"/>
    <property type="project" value="UniProtKB-KW"/>
</dbReference>
<evidence type="ECO:0000313" key="10">
    <source>
        <dbReference type="Proteomes" id="UP000256485"/>
    </source>
</evidence>
<dbReference type="InterPro" id="IPR000719">
    <property type="entry name" value="Prot_kinase_dom"/>
</dbReference>
<evidence type="ECO:0000256" key="7">
    <source>
        <dbReference type="SAM" id="Phobius"/>
    </source>
</evidence>
<dbReference type="SMART" id="SM00220">
    <property type="entry name" value="S_TKc"/>
    <property type="match status" value="1"/>
</dbReference>
<name>A0A3D9VLG9_THECX</name>
<evidence type="ECO:0000259" key="8">
    <source>
        <dbReference type="PROSITE" id="PS50011"/>
    </source>
</evidence>
<feature type="transmembrane region" description="Helical" evidence="7">
    <location>
        <begin position="528"/>
        <end position="547"/>
    </location>
</feature>
<evidence type="ECO:0000256" key="3">
    <source>
        <dbReference type="ARBA" id="ARBA00022777"/>
    </source>
</evidence>
<keyword evidence="7" id="KW-0812">Transmembrane</keyword>
<evidence type="ECO:0000256" key="5">
    <source>
        <dbReference type="PROSITE-ProRule" id="PRU10141"/>
    </source>
</evidence>
<keyword evidence="10" id="KW-1185">Reference proteome</keyword>
<feature type="binding site" evidence="5">
    <location>
        <position position="64"/>
    </location>
    <ligand>
        <name>ATP</name>
        <dbReference type="ChEBI" id="CHEBI:30616"/>
    </ligand>
</feature>
<dbReference type="InterPro" id="IPR008271">
    <property type="entry name" value="Ser/Thr_kinase_AS"/>
</dbReference>
<feature type="domain" description="Protein kinase" evidence="8">
    <location>
        <begin position="36"/>
        <end position="305"/>
    </location>
</feature>
<dbReference type="SUPFAM" id="SSF56112">
    <property type="entry name" value="Protein kinase-like (PK-like)"/>
    <property type="match status" value="1"/>
</dbReference>
<keyword evidence="9" id="KW-0723">Serine/threonine-protein kinase</keyword>
<dbReference type="Gene3D" id="1.10.510.10">
    <property type="entry name" value="Transferase(Phosphotransferase) domain 1"/>
    <property type="match status" value="1"/>
</dbReference>
<feature type="region of interest" description="Disordered" evidence="6">
    <location>
        <begin position="310"/>
        <end position="405"/>
    </location>
</feature>
<reference evidence="9 10" key="1">
    <citation type="submission" date="2018-08" db="EMBL/GenBank/DDBJ databases">
        <title>Sequencing the genomes of 1000 actinobacteria strains.</title>
        <authorList>
            <person name="Klenk H.-P."/>
        </authorList>
    </citation>
    <scope>NUCLEOTIDE SEQUENCE [LARGE SCALE GENOMIC DNA]</scope>
    <source>
        <strain evidence="9 10">DSM 22891</strain>
    </source>
</reference>
<evidence type="ECO:0000256" key="1">
    <source>
        <dbReference type="ARBA" id="ARBA00022679"/>
    </source>
</evidence>
<organism evidence="9 10">
    <name type="scientific">Thermasporomyces composti</name>
    <dbReference type="NCBI Taxonomy" id="696763"/>
    <lineage>
        <taxon>Bacteria</taxon>
        <taxon>Bacillati</taxon>
        <taxon>Actinomycetota</taxon>
        <taxon>Actinomycetes</taxon>
        <taxon>Propionibacteriales</taxon>
        <taxon>Nocardioidaceae</taxon>
        <taxon>Thermasporomyces</taxon>
    </lineage>
</organism>
<dbReference type="GO" id="GO:0005524">
    <property type="term" value="F:ATP binding"/>
    <property type="evidence" value="ECO:0007669"/>
    <property type="project" value="UniProtKB-UniRule"/>
</dbReference>
<dbReference type="PANTHER" id="PTHR43289">
    <property type="entry name" value="MITOGEN-ACTIVATED PROTEIN KINASE KINASE KINASE 20-RELATED"/>
    <property type="match status" value="1"/>
</dbReference>
<sequence>MRGAPDIPTAASYGVGVHPDLAHDAPTVELRRLGRYVLREQIGEGGMGVVYKAVDPHGRVVAVKLLRPHVAGDAESRARFAREAQALARVRGEHVAQVLDADVAAATPYLVTDFVDGPSLQETVAHEGPLEGADLADLAGDLADALCSIHGAGVVHRDLKPGNVLLQDGLAVVIDFGIAQIADDTRLTMPGTVYGTPGYVAPELLNGGEVTPAADIHSWAATVTYAATGRPPFGQGPLEAVAYRVLQDEPDLDGCPDWLLPVLRRCFAKDPVARPSAHELLHWLETGEPPPERTVTVTTDAHPTVPIRLRLPTQPESGDDAGWSEGSGVAATATYGDGHHPGGYPDRIASSAEPAVEASRIDADAAHSHPAASYPADGYPADGDAAAHPADLHPANGSPTDAGPVDGTAVDRASRPDWRRAHQVVLVLAFVTLAGLAAVVPAVAALGLVAWLVLARTVDRSARLVRRRRAARGRRRTDLLAATMALPWHLVRGALVTALTLPFAVIGAGILAGLVVLFFYAGALSPRVDVVLGAAALATATLAWWGIEGEGVRRGSRHMLTRALRPRWAPATAAGVLVVLTLLALTAASTEPVWWWPLEGSWSWFGWPG</sequence>
<dbReference type="EMBL" id="QTUC01000001">
    <property type="protein sequence ID" value="REF38231.1"/>
    <property type="molecule type" value="Genomic_DNA"/>
</dbReference>
<evidence type="ECO:0000313" key="9">
    <source>
        <dbReference type="EMBL" id="REF38231.1"/>
    </source>
</evidence>
<dbReference type="CDD" id="cd14014">
    <property type="entry name" value="STKc_PknB_like"/>
    <property type="match status" value="1"/>
</dbReference>
<gene>
    <name evidence="9" type="ORF">DFJ64_3706</name>
</gene>
<dbReference type="PANTHER" id="PTHR43289:SF34">
    <property type="entry name" value="SERINE_THREONINE-PROTEIN KINASE YBDM-RELATED"/>
    <property type="match status" value="1"/>
</dbReference>
<keyword evidence="2 5" id="KW-0547">Nucleotide-binding</keyword>
<keyword evidence="7" id="KW-1133">Transmembrane helix</keyword>
<dbReference type="Pfam" id="PF00069">
    <property type="entry name" value="Pkinase"/>
    <property type="match status" value="1"/>
</dbReference>
<dbReference type="PROSITE" id="PS00108">
    <property type="entry name" value="PROTEIN_KINASE_ST"/>
    <property type="match status" value="1"/>
</dbReference>
<keyword evidence="1" id="KW-0808">Transferase</keyword>
<protein>
    <submittedName>
        <fullName evidence="9">Serine/threonine protein kinase</fullName>
    </submittedName>
</protein>